<sequence length="252" mass="29264">MTHQQLLKKSSKSPRTEQELLLLKRKVRHRERCRINQARYREKQRRIKLDVEEESDKVRREVLHLRALREKYFCIPTTPTIWVLAAEYLRHYRYYLATPQRLDKAALTFLQETMATQSNSITGAESEMEKWRQISLCFDDIRVDLERLEMPDANVVVASTTMRVSISATTFRYAFPHLHRCEGTGVEGGKWSRVALKLLGKCIVVRGSSRFYWDNTSNRIGNVDIEGDLLTPMLSVLDSLEDVLCLACLTGL</sequence>
<evidence type="ECO:0008006" key="3">
    <source>
        <dbReference type="Google" id="ProtNLM"/>
    </source>
</evidence>
<dbReference type="EMBL" id="NBNE01001532">
    <property type="protein sequence ID" value="OWZ13635.1"/>
    <property type="molecule type" value="Genomic_DNA"/>
</dbReference>
<reference evidence="2" key="1">
    <citation type="submission" date="2017-03" db="EMBL/GenBank/DDBJ databases">
        <title>Phytopthora megakarya and P. palmivora, two closely related causual agents of cacao black pod achieved similar genome size and gene model numbers by different mechanisms.</title>
        <authorList>
            <person name="Ali S."/>
            <person name="Shao J."/>
            <person name="Larry D.J."/>
            <person name="Kronmiller B."/>
            <person name="Shen D."/>
            <person name="Strem M.D."/>
            <person name="Melnick R.L."/>
            <person name="Guiltinan M.J."/>
            <person name="Tyler B.M."/>
            <person name="Meinhardt L.W."/>
            <person name="Bailey B.A."/>
        </authorList>
    </citation>
    <scope>NUCLEOTIDE SEQUENCE [LARGE SCALE GENOMIC DNA]</scope>
    <source>
        <strain evidence="2">zdho120</strain>
    </source>
</reference>
<name>A0A225W7T6_9STRA</name>
<dbReference type="Proteomes" id="UP000198211">
    <property type="component" value="Unassembled WGS sequence"/>
</dbReference>
<dbReference type="OrthoDB" id="118383at2759"/>
<comment type="caution">
    <text evidence="1">The sequence shown here is derived from an EMBL/GenBank/DDBJ whole genome shotgun (WGS) entry which is preliminary data.</text>
</comment>
<gene>
    <name evidence="1" type="ORF">PHMEG_00013011</name>
</gene>
<protein>
    <recommendedName>
        <fullName evidence="3">Bzip transcription factor</fullName>
    </recommendedName>
</protein>
<evidence type="ECO:0000313" key="2">
    <source>
        <dbReference type="Proteomes" id="UP000198211"/>
    </source>
</evidence>
<evidence type="ECO:0000313" key="1">
    <source>
        <dbReference type="EMBL" id="OWZ13635.1"/>
    </source>
</evidence>
<dbReference type="AlphaFoldDB" id="A0A225W7T6"/>
<proteinExistence type="predicted"/>
<dbReference type="CDD" id="cd14686">
    <property type="entry name" value="bZIP"/>
    <property type="match status" value="1"/>
</dbReference>
<organism evidence="1 2">
    <name type="scientific">Phytophthora megakarya</name>
    <dbReference type="NCBI Taxonomy" id="4795"/>
    <lineage>
        <taxon>Eukaryota</taxon>
        <taxon>Sar</taxon>
        <taxon>Stramenopiles</taxon>
        <taxon>Oomycota</taxon>
        <taxon>Peronosporomycetes</taxon>
        <taxon>Peronosporales</taxon>
        <taxon>Peronosporaceae</taxon>
        <taxon>Phytophthora</taxon>
    </lineage>
</organism>
<keyword evidence="2" id="KW-1185">Reference proteome</keyword>
<accession>A0A225W7T6</accession>